<sequence length="183" mass="20312">MNQPQVKQTQNKPTQNTKPGILFQFFNIGFTVLMFITPTILLGYWYLYLRSPADGQANRVAATVPEEPNESGSHSDPVLRPNEAPSETTSTEMQGRLVESPSGEIDDPNSPSSSTSAEYPIRTWSDPTGKFTVEARLQSVTGDRATLIAEKDRKIVVMIDKLSDDDLVYLRGVFRSKGLQPSF</sequence>
<dbReference type="InterPro" id="IPR007131">
    <property type="entry name" value="SHD1"/>
</dbReference>
<dbReference type="GO" id="GO:0008092">
    <property type="term" value="F:cytoskeletal protein binding"/>
    <property type="evidence" value="ECO:0007669"/>
    <property type="project" value="InterPro"/>
</dbReference>
<feature type="domain" description="SLA1 homology" evidence="3">
    <location>
        <begin position="119"/>
        <end position="173"/>
    </location>
</feature>
<protein>
    <recommendedName>
        <fullName evidence="3">SLA1 homology domain-containing protein</fullName>
    </recommendedName>
</protein>
<evidence type="ECO:0000259" key="3">
    <source>
        <dbReference type="Pfam" id="PF03983"/>
    </source>
</evidence>
<dbReference type="GO" id="GO:0042802">
    <property type="term" value="F:identical protein binding"/>
    <property type="evidence" value="ECO:0007669"/>
    <property type="project" value="InterPro"/>
</dbReference>
<dbReference type="OrthoDB" id="291762at2"/>
<feature type="region of interest" description="Disordered" evidence="1">
    <location>
        <begin position="63"/>
        <end position="123"/>
    </location>
</feature>
<dbReference type="Pfam" id="PF03983">
    <property type="entry name" value="SHD1"/>
    <property type="match status" value="1"/>
</dbReference>
<evidence type="ECO:0000313" key="5">
    <source>
        <dbReference type="Proteomes" id="UP000320176"/>
    </source>
</evidence>
<keyword evidence="2" id="KW-1133">Transmembrane helix</keyword>
<keyword evidence="2" id="KW-0812">Transmembrane</keyword>
<dbReference type="RefSeq" id="WP_146519197.1">
    <property type="nucleotide sequence ID" value="NZ_CP151726.1"/>
</dbReference>
<organism evidence="4 5">
    <name type="scientific">Stieleria varia</name>
    <dbReference type="NCBI Taxonomy" id="2528005"/>
    <lineage>
        <taxon>Bacteria</taxon>
        <taxon>Pseudomonadati</taxon>
        <taxon>Planctomycetota</taxon>
        <taxon>Planctomycetia</taxon>
        <taxon>Pirellulales</taxon>
        <taxon>Pirellulaceae</taxon>
        <taxon>Stieleria</taxon>
    </lineage>
</organism>
<dbReference type="Proteomes" id="UP000320176">
    <property type="component" value="Unassembled WGS sequence"/>
</dbReference>
<name>A0A5C6B168_9BACT</name>
<dbReference type="EMBL" id="SJPN01000002">
    <property type="protein sequence ID" value="TWU06055.1"/>
    <property type="molecule type" value="Genomic_DNA"/>
</dbReference>
<proteinExistence type="predicted"/>
<keyword evidence="2" id="KW-0472">Membrane</keyword>
<keyword evidence="5" id="KW-1185">Reference proteome</keyword>
<dbReference type="AlphaFoldDB" id="A0A5C6B168"/>
<dbReference type="Gene3D" id="2.30.30.700">
    <property type="entry name" value="SLA1 homology domain 1"/>
    <property type="match status" value="1"/>
</dbReference>
<evidence type="ECO:0000313" key="4">
    <source>
        <dbReference type="EMBL" id="TWU06055.1"/>
    </source>
</evidence>
<comment type="caution">
    <text evidence="4">The sequence shown here is derived from an EMBL/GenBank/DDBJ whole genome shotgun (WGS) entry which is preliminary data.</text>
</comment>
<dbReference type="GO" id="GO:0030674">
    <property type="term" value="F:protein-macromolecule adaptor activity"/>
    <property type="evidence" value="ECO:0007669"/>
    <property type="project" value="InterPro"/>
</dbReference>
<dbReference type="GO" id="GO:0043130">
    <property type="term" value="F:ubiquitin binding"/>
    <property type="evidence" value="ECO:0007669"/>
    <property type="project" value="InterPro"/>
</dbReference>
<evidence type="ECO:0000256" key="1">
    <source>
        <dbReference type="SAM" id="MobiDB-lite"/>
    </source>
</evidence>
<feature type="transmembrane region" description="Helical" evidence="2">
    <location>
        <begin position="21"/>
        <end position="47"/>
    </location>
</feature>
<evidence type="ECO:0000256" key="2">
    <source>
        <dbReference type="SAM" id="Phobius"/>
    </source>
</evidence>
<reference evidence="4 5" key="1">
    <citation type="submission" date="2019-02" db="EMBL/GenBank/DDBJ databases">
        <title>Deep-cultivation of Planctomycetes and their phenomic and genomic characterization uncovers novel biology.</title>
        <authorList>
            <person name="Wiegand S."/>
            <person name="Jogler M."/>
            <person name="Boedeker C."/>
            <person name="Pinto D."/>
            <person name="Vollmers J."/>
            <person name="Rivas-Marin E."/>
            <person name="Kohn T."/>
            <person name="Peeters S.H."/>
            <person name="Heuer A."/>
            <person name="Rast P."/>
            <person name="Oberbeckmann S."/>
            <person name="Bunk B."/>
            <person name="Jeske O."/>
            <person name="Meyerdierks A."/>
            <person name="Storesund J.E."/>
            <person name="Kallscheuer N."/>
            <person name="Luecker S."/>
            <person name="Lage O.M."/>
            <person name="Pohl T."/>
            <person name="Merkel B.J."/>
            <person name="Hornburger P."/>
            <person name="Mueller R.-W."/>
            <person name="Bruemmer F."/>
            <person name="Labrenz M."/>
            <person name="Spormann A.M."/>
            <person name="Op Den Camp H."/>
            <person name="Overmann J."/>
            <person name="Amann R."/>
            <person name="Jetten M.S.M."/>
            <person name="Mascher T."/>
            <person name="Medema M.H."/>
            <person name="Devos D.P."/>
            <person name="Kaster A.-K."/>
            <person name="Ovreas L."/>
            <person name="Rohde M."/>
            <person name="Galperin M.Y."/>
            <person name="Jogler C."/>
        </authorList>
    </citation>
    <scope>NUCLEOTIDE SEQUENCE [LARGE SCALE GENOMIC DNA]</scope>
    <source>
        <strain evidence="4 5">Pla52n</strain>
    </source>
</reference>
<gene>
    <name evidence="4" type="ORF">Pla52n_17740</name>
</gene>
<accession>A0A5C6B168</accession>